<dbReference type="InterPro" id="IPR036691">
    <property type="entry name" value="Endo/exonu/phosph_ase_sf"/>
</dbReference>
<dbReference type="EMBL" id="LSRX01002003">
    <property type="protein sequence ID" value="OLP76508.1"/>
    <property type="molecule type" value="Genomic_DNA"/>
</dbReference>
<reference evidence="1 2" key="1">
    <citation type="submission" date="2016-02" db="EMBL/GenBank/DDBJ databases">
        <title>Genome analysis of coral dinoflagellate symbionts highlights evolutionary adaptations to a symbiotic lifestyle.</title>
        <authorList>
            <person name="Aranda M."/>
            <person name="Li Y."/>
            <person name="Liew Y.J."/>
            <person name="Baumgarten S."/>
            <person name="Simakov O."/>
            <person name="Wilson M."/>
            <person name="Piel J."/>
            <person name="Ashoor H."/>
            <person name="Bougouffa S."/>
            <person name="Bajic V.B."/>
            <person name="Ryu T."/>
            <person name="Ravasi T."/>
            <person name="Bayer T."/>
            <person name="Micklem G."/>
            <person name="Kim H."/>
            <person name="Bhak J."/>
            <person name="Lajeunesse T.C."/>
            <person name="Voolstra C.R."/>
        </authorList>
    </citation>
    <scope>NUCLEOTIDE SEQUENCE [LARGE SCALE GENOMIC DNA]</scope>
    <source>
        <strain evidence="1 2">CCMP2467</strain>
    </source>
</reference>
<proteinExistence type="predicted"/>
<evidence type="ECO:0008006" key="3">
    <source>
        <dbReference type="Google" id="ProtNLM"/>
    </source>
</evidence>
<dbReference type="Proteomes" id="UP000186817">
    <property type="component" value="Unassembled WGS sequence"/>
</dbReference>
<accession>A0A1Q9C0R2</accession>
<dbReference type="Gene3D" id="3.60.10.10">
    <property type="entry name" value="Endonuclease/exonuclease/phosphatase"/>
    <property type="match status" value="1"/>
</dbReference>
<gene>
    <name evidence="1" type="ORF">AK812_SmicGene43543</name>
</gene>
<protein>
    <recommendedName>
        <fullName evidence="3">Endonuclease/exonuclease/phosphatase domain-containing protein</fullName>
    </recommendedName>
</protein>
<evidence type="ECO:0000313" key="2">
    <source>
        <dbReference type="Proteomes" id="UP000186817"/>
    </source>
</evidence>
<dbReference type="AlphaFoldDB" id="A0A1Q9C0R2"/>
<keyword evidence="2" id="KW-1185">Reference proteome</keyword>
<evidence type="ECO:0000313" key="1">
    <source>
        <dbReference type="EMBL" id="OLP76508.1"/>
    </source>
</evidence>
<organism evidence="1 2">
    <name type="scientific">Symbiodinium microadriaticum</name>
    <name type="common">Dinoflagellate</name>
    <name type="synonym">Zooxanthella microadriatica</name>
    <dbReference type="NCBI Taxonomy" id="2951"/>
    <lineage>
        <taxon>Eukaryota</taxon>
        <taxon>Sar</taxon>
        <taxon>Alveolata</taxon>
        <taxon>Dinophyceae</taxon>
        <taxon>Suessiales</taxon>
        <taxon>Symbiodiniaceae</taxon>
        <taxon>Symbiodinium</taxon>
    </lineage>
</organism>
<feature type="non-terminal residue" evidence="1">
    <location>
        <position position="762"/>
    </location>
</feature>
<name>A0A1Q9C0R2_SYMMI</name>
<sequence length="762" mass="85752">MIHAPLPDAGPLIIELFAGSATLSALASTRGYSVLPVDWGQNKHRVRAKVHSLDLSQASSWRILEWVLDNREAAAVYASPPGVIGSEALQRLCSFLRKCQDREIHWVLEAPSSSSIWASQILEPLRASAYGAHCDLCALDSLTAIQLRFISISSQITRMQMRCRGCSHCSAPYSPEEMVYPRILCSVLCDVFDAISYDCGLVLGASRPVLARANTQPRGRLRPQVVPEYRKVQTLVLPDTPQLDAKRCLMKDTMLVPSGSKLLRSEKRGDGSLLCVFGIYRSPVEFLREARNLWHPYDNLAQMPDYLIKCIFEQLTLSPLELSKKRIERLMTWKSWAKELAPRDRELKAALHPDVARVLQPKNLALMERLLQVMEWPDKGLLTELMDGFRLVGRPASTGLFRAGVVLGSLEEEELMDMAPTIKSELLAKIAREPPSEHAQELLQITREEADSKGWLRGPFSPQQIDDLLGTTSWLPVRRFAVLQGSKLRPIDDLKENRRSEQDAERSSSVRSHAAVPGRLLLVKAIQDKRDLLWQSLRTLLGQTPSAHTLVVGGDFNASLNPLPPWLGPGMMQAKTLSPDAEVVEGLLRDFDLRACNTYGRTHSATYVQPTTQGNRRSFIDYILIRRGRQHVLQSGPVRNCEVGRWRGGGRHTPQFATLQVQRFRAQRAQPAAEWPRWKCALLQKAVVENSELGKVYGERVRHSLTQSQEFTADSLNQLLLDAGRQVFSIKRPPALPPPWEAEAHTSTIKTMWQHYRAMRTQ</sequence>
<dbReference type="SUPFAM" id="SSF56219">
    <property type="entry name" value="DNase I-like"/>
    <property type="match status" value="1"/>
</dbReference>
<comment type="caution">
    <text evidence="1">The sequence shown here is derived from an EMBL/GenBank/DDBJ whole genome shotgun (WGS) entry which is preliminary data.</text>
</comment>